<evidence type="ECO:0000256" key="1">
    <source>
        <dbReference type="ARBA" id="ARBA00004651"/>
    </source>
</evidence>
<dbReference type="Proteomes" id="UP000292685">
    <property type="component" value="Unassembled WGS sequence"/>
</dbReference>
<keyword evidence="4 6" id="KW-1133">Transmembrane helix</keyword>
<feature type="transmembrane region" description="Helical" evidence="6">
    <location>
        <begin position="115"/>
        <end position="132"/>
    </location>
</feature>
<evidence type="ECO:0000259" key="7">
    <source>
        <dbReference type="Pfam" id="PF00482"/>
    </source>
</evidence>
<dbReference type="RefSeq" id="WP_130448894.1">
    <property type="nucleotide sequence ID" value="NZ_SHLA01000001.1"/>
</dbReference>
<feature type="transmembrane region" description="Helical" evidence="6">
    <location>
        <begin position="257"/>
        <end position="276"/>
    </location>
</feature>
<comment type="subcellular location">
    <subcellularLocation>
        <location evidence="1">Cell membrane</location>
        <topology evidence="1">Multi-pass membrane protein</topology>
    </subcellularLocation>
</comment>
<feature type="transmembrane region" description="Helical" evidence="6">
    <location>
        <begin position="91"/>
        <end position="109"/>
    </location>
</feature>
<evidence type="ECO:0000256" key="6">
    <source>
        <dbReference type="SAM" id="Phobius"/>
    </source>
</evidence>
<comment type="caution">
    <text evidence="8">The sequence shown here is derived from an EMBL/GenBank/DDBJ whole genome shotgun (WGS) entry which is preliminary data.</text>
</comment>
<keyword evidence="2" id="KW-1003">Cell membrane</keyword>
<keyword evidence="5 6" id="KW-0472">Membrane</keyword>
<evidence type="ECO:0000313" key="9">
    <source>
        <dbReference type="Proteomes" id="UP000292685"/>
    </source>
</evidence>
<dbReference type="PANTHER" id="PTHR35007:SF1">
    <property type="entry name" value="PILUS ASSEMBLY PROTEIN"/>
    <property type="match status" value="1"/>
</dbReference>
<name>A0A4Q8ABA1_9MICC</name>
<keyword evidence="9" id="KW-1185">Reference proteome</keyword>
<organism evidence="8 9">
    <name type="scientific">Zhihengliuella halotolerans</name>
    <dbReference type="NCBI Taxonomy" id="370736"/>
    <lineage>
        <taxon>Bacteria</taxon>
        <taxon>Bacillati</taxon>
        <taxon>Actinomycetota</taxon>
        <taxon>Actinomycetes</taxon>
        <taxon>Micrococcales</taxon>
        <taxon>Micrococcaceae</taxon>
        <taxon>Zhihengliuella</taxon>
    </lineage>
</organism>
<feature type="domain" description="Type II secretion system protein GspF" evidence="7">
    <location>
        <begin position="149"/>
        <end position="273"/>
    </location>
</feature>
<dbReference type="AlphaFoldDB" id="A0A4Q8ABA1"/>
<dbReference type="GO" id="GO:0005886">
    <property type="term" value="C:plasma membrane"/>
    <property type="evidence" value="ECO:0007669"/>
    <property type="project" value="UniProtKB-SubCell"/>
</dbReference>
<dbReference type="OrthoDB" id="597333at2"/>
<evidence type="ECO:0000256" key="5">
    <source>
        <dbReference type="ARBA" id="ARBA00023136"/>
    </source>
</evidence>
<feature type="transmembrane region" description="Helical" evidence="6">
    <location>
        <begin position="6"/>
        <end position="30"/>
    </location>
</feature>
<evidence type="ECO:0000313" key="8">
    <source>
        <dbReference type="EMBL" id="RZU60799.1"/>
    </source>
</evidence>
<dbReference type="InterPro" id="IPR042094">
    <property type="entry name" value="T2SS_GspF_sf"/>
</dbReference>
<dbReference type="EMBL" id="SHLA01000001">
    <property type="protein sequence ID" value="RZU60799.1"/>
    <property type="molecule type" value="Genomic_DNA"/>
</dbReference>
<dbReference type="InterPro" id="IPR018076">
    <property type="entry name" value="T2SS_GspF_dom"/>
</dbReference>
<proteinExistence type="predicted"/>
<dbReference type="Pfam" id="PF00482">
    <property type="entry name" value="T2SSF"/>
    <property type="match status" value="1"/>
</dbReference>
<feature type="transmembrane region" description="Helical" evidence="6">
    <location>
        <begin position="288"/>
        <end position="308"/>
    </location>
</feature>
<sequence>MNPAAWLLIGGLAAVVAALTLGVLVAFRPATSRVGRERRRPDGAAGEESTIARVGGAAVTAVEAKIGTTGRGWLTAETLEKAGVRQSPAEIVVLTIIGSAVAAALGWALAGPPAAPLFALAVPGGVAVVLHVRTQRRRATFEEQLPDLLLTLAGSLRAGHSVLRAFDAAAGEFGAPMSGVLSRIVNESRVGRNLESTMLEASERMRSEDFAWIAEAIRINREVGGDLARVLDQVGATIRERAELKGQVRALSAEGRISAYILIALPFALSLLMSLLNPGYIGQLVTHPIGLIMLVVGALMLAIGTIVLTRMTRIEF</sequence>
<accession>A0A4Q8ABA1</accession>
<gene>
    <name evidence="8" type="ORF">EV380_0347</name>
</gene>
<evidence type="ECO:0000256" key="3">
    <source>
        <dbReference type="ARBA" id="ARBA00022692"/>
    </source>
</evidence>
<evidence type="ECO:0000256" key="4">
    <source>
        <dbReference type="ARBA" id="ARBA00022989"/>
    </source>
</evidence>
<keyword evidence="3 6" id="KW-0812">Transmembrane</keyword>
<reference evidence="8 9" key="1">
    <citation type="submission" date="2019-02" db="EMBL/GenBank/DDBJ databases">
        <title>Sequencing the genomes of 1000 actinobacteria strains.</title>
        <authorList>
            <person name="Klenk H.-P."/>
        </authorList>
    </citation>
    <scope>NUCLEOTIDE SEQUENCE [LARGE SCALE GENOMIC DNA]</scope>
    <source>
        <strain evidence="8 9">DSM 17364</strain>
    </source>
</reference>
<dbReference type="PANTHER" id="PTHR35007">
    <property type="entry name" value="INTEGRAL MEMBRANE PROTEIN-RELATED"/>
    <property type="match status" value="1"/>
</dbReference>
<evidence type="ECO:0000256" key="2">
    <source>
        <dbReference type="ARBA" id="ARBA00022475"/>
    </source>
</evidence>
<dbReference type="Gene3D" id="1.20.81.30">
    <property type="entry name" value="Type II secretion system (T2SS), domain F"/>
    <property type="match status" value="1"/>
</dbReference>
<protein>
    <submittedName>
        <fullName evidence="8">Tight adherence protein B</fullName>
    </submittedName>
</protein>